<dbReference type="GO" id="GO:0000281">
    <property type="term" value="P:mitotic cytokinesis"/>
    <property type="evidence" value="ECO:0007669"/>
    <property type="project" value="TreeGrafter"/>
</dbReference>
<dbReference type="InParanoid" id="D8LFP6"/>
<evidence type="ECO:0000256" key="4">
    <source>
        <dbReference type="ARBA" id="ARBA00022737"/>
    </source>
</evidence>
<dbReference type="OrthoDB" id="10255210at2759"/>
<dbReference type="Proteomes" id="UP000002630">
    <property type="component" value="Unassembled WGS sequence"/>
</dbReference>
<evidence type="ECO:0000256" key="2">
    <source>
        <dbReference type="ARBA" id="ARBA00004245"/>
    </source>
</evidence>
<dbReference type="SMART" id="SM00676">
    <property type="entry name" value="DM10"/>
    <property type="match status" value="2"/>
</dbReference>
<evidence type="ECO:0000256" key="6">
    <source>
        <dbReference type="ARBA" id="ARBA00023273"/>
    </source>
</evidence>
<evidence type="ECO:0000256" key="1">
    <source>
        <dbReference type="ARBA" id="ARBA00004138"/>
    </source>
</evidence>
<reference evidence="9 10" key="1">
    <citation type="journal article" date="2010" name="Nature">
        <title>The Ectocarpus genome and the independent evolution of multicellularity in brown algae.</title>
        <authorList>
            <person name="Cock J.M."/>
            <person name="Sterck L."/>
            <person name="Rouze P."/>
            <person name="Scornet D."/>
            <person name="Allen A.E."/>
            <person name="Amoutzias G."/>
            <person name="Anthouard V."/>
            <person name="Artiguenave F."/>
            <person name="Aury J.M."/>
            <person name="Badger J.H."/>
            <person name="Beszteri B."/>
            <person name="Billiau K."/>
            <person name="Bonnet E."/>
            <person name="Bothwell J.H."/>
            <person name="Bowler C."/>
            <person name="Boyen C."/>
            <person name="Brownlee C."/>
            <person name="Carrano C.J."/>
            <person name="Charrier B."/>
            <person name="Cho G.Y."/>
            <person name="Coelho S.M."/>
            <person name="Collen J."/>
            <person name="Corre E."/>
            <person name="Da Silva C."/>
            <person name="Delage L."/>
            <person name="Delaroque N."/>
            <person name="Dittami S.M."/>
            <person name="Doulbeau S."/>
            <person name="Elias M."/>
            <person name="Farnham G."/>
            <person name="Gachon C.M."/>
            <person name="Gschloessl B."/>
            <person name="Heesch S."/>
            <person name="Jabbari K."/>
            <person name="Jubin C."/>
            <person name="Kawai H."/>
            <person name="Kimura K."/>
            <person name="Kloareg B."/>
            <person name="Kupper F.C."/>
            <person name="Lang D."/>
            <person name="Le Bail A."/>
            <person name="Leblanc C."/>
            <person name="Lerouge P."/>
            <person name="Lohr M."/>
            <person name="Lopez P.J."/>
            <person name="Martens C."/>
            <person name="Maumus F."/>
            <person name="Michel G."/>
            <person name="Miranda-Saavedra D."/>
            <person name="Morales J."/>
            <person name="Moreau H."/>
            <person name="Motomura T."/>
            <person name="Nagasato C."/>
            <person name="Napoli C.A."/>
            <person name="Nelson D.R."/>
            <person name="Nyvall-Collen P."/>
            <person name="Peters A.F."/>
            <person name="Pommier C."/>
            <person name="Potin P."/>
            <person name="Poulain J."/>
            <person name="Quesneville H."/>
            <person name="Read B."/>
            <person name="Rensing S.A."/>
            <person name="Ritter A."/>
            <person name="Rousvoal S."/>
            <person name="Samanta M."/>
            <person name="Samson G."/>
            <person name="Schroeder D.C."/>
            <person name="Segurens B."/>
            <person name="Strittmatter M."/>
            <person name="Tonon T."/>
            <person name="Tregear J.W."/>
            <person name="Valentin K."/>
            <person name="von Dassow P."/>
            <person name="Yamagishi T."/>
            <person name="Van de Peer Y."/>
            <person name="Wincker P."/>
        </authorList>
    </citation>
    <scope>NUCLEOTIDE SEQUENCE [LARGE SCALE GENOMIC DNA]</scope>
    <source>
        <strain evidence="10">Ec32 / CCAP1310/4</strain>
    </source>
</reference>
<dbReference type="AlphaFoldDB" id="D8LFP6"/>
<dbReference type="PANTHER" id="PTHR12086">
    <property type="entry name" value="EF-HAND DOMAIN C-TERMINAL CONTAINING PROTEIN"/>
    <property type="match status" value="1"/>
</dbReference>
<comment type="subcellular location">
    <subcellularLocation>
        <location evidence="1">Cell projection</location>
        <location evidence="1">Cilium</location>
    </subcellularLocation>
    <subcellularLocation>
        <location evidence="2">Cytoplasm</location>
        <location evidence="2">Cytoskeleton</location>
    </subcellularLocation>
</comment>
<feature type="domain" description="DM10" evidence="8">
    <location>
        <begin position="285"/>
        <end position="368"/>
    </location>
</feature>
<feature type="domain" description="DM10" evidence="8">
    <location>
        <begin position="91"/>
        <end position="242"/>
    </location>
</feature>
<dbReference type="STRING" id="2880.D8LFP6"/>
<dbReference type="InterPro" id="IPR040193">
    <property type="entry name" value="EFHC1/EFHC2/EFHB"/>
</dbReference>
<dbReference type="InterPro" id="IPR006602">
    <property type="entry name" value="DM10_dom"/>
</dbReference>
<keyword evidence="5" id="KW-0206">Cytoskeleton</keyword>
<evidence type="ECO:0000256" key="5">
    <source>
        <dbReference type="ARBA" id="ARBA00023212"/>
    </source>
</evidence>
<dbReference type="Pfam" id="PF06565">
    <property type="entry name" value="DM10_dom"/>
    <property type="match status" value="2"/>
</dbReference>
<dbReference type="PROSITE" id="PS51336">
    <property type="entry name" value="DM10"/>
    <property type="match status" value="2"/>
</dbReference>
<keyword evidence="10" id="KW-1185">Reference proteome</keyword>
<protein>
    <submittedName>
        <fullName evidence="9">Ef-hand domain (C-terminal) containing protein</fullName>
    </submittedName>
</protein>
<dbReference type="GO" id="GO:0007052">
    <property type="term" value="P:mitotic spindle organization"/>
    <property type="evidence" value="ECO:0007669"/>
    <property type="project" value="TreeGrafter"/>
</dbReference>
<dbReference type="Gene3D" id="2.30.29.170">
    <property type="match status" value="2"/>
</dbReference>
<evidence type="ECO:0000256" key="3">
    <source>
        <dbReference type="ARBA" id="ARBA00022490"/>
    </source>
</evidence>
<dbReference type="eggNOG" id="KOG0043">
    <property type="taxonomic scope" value="Eukaryota"/>
</dbReference>
<feature type="region of interest" description="Disordered" evidence="7">
    <location>
        <begin position="57"/>
        <end position="77"/>
    </location>
</feature>
<dbReference type="GO" id="GO:0072686">
    <property type="term" value="C:mitotic spindle"/>
    <property type="evidence" value="ECO:0007669"/>
    <property type="project" value="TreeGrafter"/>
</dbReference>
<name>D8LFP6_ECTSI</name>
<feature type="region of interest" description="Disordered" evidence="7">
    <location>
        <begin position="164"/>
        <end position="207"/>
    </location>
</feature>
<dbReference type="GO" id="GO:0060285">
    <property type="term" value="P:cilium-dependent cell motility"/>
    <property type="evidence" value="ECO:0007669"/>
    <property type="project" value="TreeGrafter"/>
</dbReference>
<dbReference type="EMBL" id="FN649760">
    <property type="protein sequence ID" value="CBN75620.1"/>
    <property type="molecule type" value="Genomic_DNA"/>
</dbReference>
<keyword evidence="4" id="KW-0677">Repeat</keyword>
<dbReference type="GO" id="GO:0043014">
    <property type="term" value="F:alpha-tubulin binding"/>
    <property type="evidence" value="ECO:0007669"/>
    <property type="project" value="TreeGrafter"/>
</dbReference>
<sequence length="368" mass="41006">MSTRWATSMPALPLASPTSDFPMVPGIRRGHGPYVKMLQGARPGSSGMIRSSKSQPILRGYGEGTRPGTAGSSVPARTREGSCIPDYITKEKQVLRFFAYFQEPVHEGGSMDATGFRVRKFSIMYFLSDSTISIEEPRITNSGLTQGKFMRRLQVTRPLNSCARDARSAGGSATPVRATGGGGDEGGVMGGCSGKGGATTPPPRDIYAPGDFGVGEEVWIHGRRFRIVDADLTTRQWFQRNLGRSLKPTENYPEDGYGAERAKVSAPKKRSMMPAREKGEFYKKDRKVLRFFCKYKDCRLQGDKRDYILYYYLLNDTIEIKEVAAEGRHNFPNLLRRQKLPKDSMFVPTGYGGVISPRDPQRFHHPRL</sequence>
<keyword evidence="3" id="KW-0963">Cytoplasm</keyword>
<proteinExistence type="predicted"/>
<feature type="compositionally biased region" description="Gly residues" evidence="7">
    <location>
        <begin position="179"/>
        <end position="197"/>
    </location>
</feature>
<dbReference type="GO" id="GO:0005930">
    <property type="term" value="C:axoneme"/>
    <property type="evidence" value="ECO:0007669"/>
    <property type="project" value="TreeGrafter"/>
</dbReference>
<accession>D8LFP6</accession>
<evidence type="ECO:0000313" key="9">
    <source>
        <dbReference type="EMBL" id="CBN75620.1"/>
    </source>
</evidence>
<dbReference type="PANTHER" id="PTHR12086:SF9">
    <property type="entry name" value="EF-HAND DOMAIN-CONTAINING PROTEIN 1"/>
    <property type="match status" value="1"/>
</dbReference>
<keyword evidence="6" id="KW-0966">Cell projection</keyword>
<gene>
    <name evidence="9" type="ORF">Esi_0151_0001</name>
</gene>
<organism evidence="9 10">
    <name type="scientific">Ectocarpus siliculosus</name>
    <name type="common">Brown alga</name>
    <name type="synonym">Conferva siliculosa</name>
    <dbReference type="NCBI Taxonomy" id="2880"/>
    <lineage>
        <taxon>Eukaryota</taxon>
        <taxon>Sar</taxon>
        <taxon>Stramenopiles</taxon>
        <taxon>Ochrophyta</taxon>
        <taxon>PX clade</taxon>
        <taxon>Phaeophyceae</taxon>
        <taxon>Ectocarpales</taxon>
        <taxon>Ectocarpaceae</taxon>
        <taxon>Ectocarpus</taxon>
    </lineage>
</organism>
<evidence type="ECO:0000313" key="10">
    <source>
        <dbReference type="Proteomes" id="UP000002630"/>
    </source>
</evidence>
<evidence type="ECO:0000256" key="7">
    <source>
        <dbReference type="SAM" id="MobiDB-lite"/>
    </source>
</evidence>
<evidence type="ECO:0000259" key="8">
    <source>
        <dbReference type="PROSITE" id="PS51336"/>
    </source>
</evidence>